<dbReference type="InterPro" id="IPR036390">
    <property type="entry name" value="WH_DNA-bd_sf"/>
</dbReference>
<dbReference type="SUPFAM" id="SSF46785">
    <property type="entry name" value="Winged helix' DNA-binding domain"/>
    <property type="match status" value="1"/>
</dbReference>
<dbReference type="Gene3D" id="1.10.10.10">
    <property type="entry name" value="Winged helix-like DNA-binding domain superfamily/Winged helix DNA-binding domain"/>
    <property type="match status" value="1"/>
</dbReference>
<dbReference type="AlphaFoldDB" id="A0A7T8BA73"/>
<dbReference type="Proteomes" id="UP000595917">
    <property type="component" value="Chromosome"/>
</dbReference>
<gene>
    <name evidence="2" type="ORF">JFL75_20225</name>
</gene>
<protein>
    <submittedName>
        <fullName evidence="2">MarR family transcriptional regulator</fullName>
    </submittedName>
</protein>
<sequence>MNLFRTISDFYYDITLHELRLMNRNTLYPDITYNSLLYLDIIAYKKKTTVSELSGTLHVSKSAVTIKVNELVKQGLVEKVQSPDDRRVHYISVKPEVQKDYELYNRNLSNAVKALQDRYPEKDITLFCEMLGLVRTHYIQEP</sequence>
<reference evidence="2" key="1">
    <citation type="submission" date="2021-01" db="EMBL/GenBank/DDBJ databases">
        <title>Description of Breznakiella homolactica.</title>
        <authorList>
            <person name="Song Y."/>
            <person name="Brune A."/>
        </authorList>
    </citation>
    <scope>NUCLEOTIDE SEQUENCE</scope>
    <source>
        <strain evidence="2">RmG30</strain>
    </source>
</reference>
<dbReference type="PANTHER" id="PTHR33164:SF43">
    <property type="entry name" value="HTH-TYPE TRANSCRIPTIONAL REPRESSOR YETL"/>
    <property type="match status" value="1"/>
</dbReference>
<evidence type="ECO:0000313" key="3">
    <source>
        <dbReference type="Proteomes" id="UP000595917"/>
    </source>
</evidence>
<dbReference type="Pfam" id="PF01047">
    <property type="entry name" value="MarR"/>
    <property type="match status" value="1"/>
</dbReference>
<dbReference type="PROSITE" id="PS50995">
    <property type="entry name" value="HTH_MARR_2"/>
    <property type="match status" value="1"/>
</dbReference>
<feature type="domain" description="HTH marR-type" evidence="1">
    <location>
        <begin position="1"/>
        <end position="136"/>
    </location>
</feature>
<name>A0A7T8BA73_9SPIR</name>
<dbReference type="SMART" id="SM00347">
    <property type="entry name" value="HTH_MARR"/>
    <property type="match status" value="1"/>
</dbReference>
<evidence type="ECO:0000259" key="1">
    <source>
        <dbReference type="PROSITE" id="PS50995"/>
    </source>
</evidence>
<organism evidence="2 3">
    <name type="scientific">Breznakiella homolactica</name>
    <dbReference type="NCBI Taxonomy" id="2798577"/>
    <lineage>
        <taxon>Bacteria</taxon>
        <taxon>Pseudomonadati</taxon>
        <taxon>Spirochaetota</taxon>
        <taxon>Spirochaetia</taxon>
        <taxon>Spirochaetales</taxon>
        <taxon>Breznakiellaceae</taxon>
        <taxon>Breznakiella</taxon>
    </lineage>
</organism>
<evidence type="ECO:0000313" key="2">
    <source>
        <dbReference type="EMBL" id="QQO09227.1"/>
    </source>
</evidence>
<dbReference type="GO" id="GO:0003700">
    <property type="term" value="F:DNA-binding transcription factor activity"/>
    <property type="evidence" value="ECO:0007669"/>
    <property type="project" value="InterPro"/>
</dbReference>
<dbReference type="PANTHER" id="PTHR33164">
    <property type="entry name" value="TRANSCRIPTIONAL REGULATOR, MARR FAMILY"/>
    <property type="match status" value="1"/>
</dbReference>
<keyword evidence="3" id="KW-1185">Reference proteome</keyword>
<dbReference type="InterPro" id="IPR039422">
    <property type="entry name" value="MarR/SlyA-like"/>
</dbReference>
<dbReference type="InterPro" id="IPR000835">
    <property type="entry name" value="HTH_MarR-typ"/>
</dbReference>
<dbReference type="RefSeq" id="WP_215626533.1">
    <property type="nucleotide sequence ID" value="NZ_CP067089.2"/>
</dbReference>
<dbReference type="KEGG" id="bhc:JFL75_20225"/>
<dbReference type="GO" id="GO:0006950">
    <property type="term" value="P:response to stress"/>
    <property type="evidence" value="ECO:0007669"/>
    <property type="project" value="TreeGrafter"/>
</dbReference>
<accession>A0A7T8BA73</accession>
<proteinExistence type="predicted"/>
<dbReference type="InterPro" id="IPR036388">
    <property type="entry name" value="WH-like_DNA-bd_sf"/>
</dbReference>
<dbReference type="EMBL" id="CP067089">
    <property type="protein sequence ID" value="QQO09227.1"/>
    <property type="molecule type" value="Genomic_DNA"/>
</dbReference>